<organism evidence="1 2">
    <name type="scientific">Calidifontibacter indicus</name>
    <dbReference type="NCBI Taxonomy" id="419650"/>
    <lineage>
        <taxon>Bacteria</taxon>
        <taxon>Bacillati</taxon>
        <taxon>Actinomycetota</taxon>
        <taxon>Actinomycetes</taxon>
        <taxon>Micrococcales</taxon>
        <taxon>Dermacoccaceae</taxon>
        <taxon>Calidifontibacter</taxon>
    </lineage>
</organism>
<dbReference type="EMBL" id="QTUA01000001">
    <property type="protein sequence ID" value="REF31174.1"/>
    <property type="molecule type" value="Genomic_DNA"/>
</dbReference>
<dbReference type="RefSeq" id="WP_115923059.1">
    <property type="nucleotide sequence ID" value="NZ_QTUA01000001.1"/>
</dbReference>
<dbReference type="AlphaFoldDB" id="A0A3D9UYY8"/>
<sequence length="63" mass="6839">MTDLRIEPCRSECAWGATGAELDGEPLFACRSCGSEWVPSQPWTPADADGCVPDDVARLRRAD</sequence>
<proteinExistence type="predicted"/>
<dbReference type="OrthoDB" id="4774239at2"/>
<evidence type="ECO:0000313" key="1">
    <source>
        <dbReference type="EMBL" id="REF31174.1"/>
    </source>
</evidence>
<gene>
    <name evidence="1" type="ORF">DFJ65_2219</name>
</gene>
<evidence type="ECO:0000313" key="2">
    <source>
        <dbReference type="Proteomes" id="UP000256253"/>
    </source>
</evidence>
<keyword evidence="2" id="KW-1185">Reference proteome</keyword>
<protein>
    <submittedName>
        <fullName evidence="1">Uncharacterized protein</fullName>
    </submittedName>
</protein>
<comment type="caution">
    <text evidence="1">The sequence shown here is derived from an EMBL/GenBank/DDBJ whole genome shotgun (WGS) entry which is preliminary data.</text>
</comment>
<dbReference type="Proteomes" id="UP000256253">
    <property type="component" value="Unassembled WGS sequence"/>
</dbReference>
<name>A0A3D9UYY8_9MICO</name>
<reference evidence="1 2" key="1">
    <citation type="submission" date="2018-08" db="EMBL/GenBank/DDBJ databases">
        <title>Sequencing the genomes of 1000 actinobacteria strains.</title>
        <authorList>
            <person name="Klenk H.-P."/>
        </authorList>
    </citation>
    <scope>NUCLEOTIDE SEQUENCE [LARGE SCALE GENOMIC DNA]</scope>
    <source>
        <strain evidence="1 2">DSM 22967</strain>
    </source>
</reference>
<accession>A0A3D9UYY8</accession>